<evidence type="ECO:0000313" key="3">
    <source>
        <dbReference type="Proteomes" id="UP000230069"/>
    </source>
</evidence>
<accession>A0A2G5CTC7</accession>
<feature type="compositionally biased region" description="Low complexity" evidence="1">
    <location>
        <begin position="1"/>
        <end position="34"/>
    </location>
</feature>
<dbReference type="Proteomes" id="UP000230069">
    <property type="component" value="Unassembled WGS sequence"/>
</dbReference>
<dbReference type="AlphaFoldDB" id="A0A2G5CTC7"/>
<organism evidence="2 3">
    <name type="scientific">Aquilegia coerulea</name>
    <name type="common">Rocky mountain columbine</name>
    <dbReference type="NCBI Taxonomy" id="218851"/>
    <lineage>
        <taxon>Eukaryota</taxon>
        <taxon>Viridiplantae</taxon>
        <taxon>Streptophyta</taxon>
        <taxon>Embryophyta</taxon>
        <taxon>Tracheophyta</taxon>
        <taxon>Spermatophyta</taxon>
        <taxon>Magnoliopsida</taxon>
        <taxon>Ranunculales</taxon>
        <taxon>Ranunculaceae</taxon>
        <taxon>Thalictroideae</taxon>
        <taxon>Aquilegia</taxon>
    </lineage>
</organism>
<protein>
    <recommendedName>
        <fullName evidence="4">Hydroxyproline-rich glycoprotein family protein</fullName>
    </recommendedName>
</protein>
<dbReference type="PANTHER" id="PTHR31798:SF3">
    <property type="entry name" value="OS01G0103800 PROTEIN"/>
    <property type="match status" value="1"/>
</dbReference>
<name>A0A2G5CTC7_AQUCA</name>
<proteinExistence type="predicted"/>
<dbReference type="InParanoid" id="A0A2G5CTC7"/>
<dbReference type="STRING" id="218851.A0A2G5CTC7"/>
<dbReference type="InterPro" id="IPR040420">
    <property type="entry name" value="At1g76660-like"/>
</dbReference>
<sequence>MSMAGNNNNGGVNNNNNGRNGGASISAAASAIGSPDTRFPRQERRRRWGGCWGGLSCFGSQKGGKRVVPASRMPEGHTSGNRANGAHPVGMQNQATTINLSLLAPPSSPASFTNSALPSTVQSPSCFLSMSASSPSGPSNVYATGPYAHETQLVSPPVFSTFTTEPSTAPFTPPPELNHFTTPSSPDVPFALTFSSAMDLKSTSKSSYVTANDLQATYPLYPESPASSLISPISGTSGDGLSSSFPDREFPARWGAAISSQDSYLRSSSSRLFGLDAGSSRNFMLSQDSSFFYPATSAQFYLDQAHSGGRISVSREADVQSSNGQHNRHKNCKPDVEELEAYRASFGFSADEIITTPHYVEISDDILDDSFTMAPLASDRLAMEENTLPATFNRGGSAETTYTNVLDSRGLNSVSDQAANMVGGKTQELGSALKDHNSPKQSADISGSLSDNQVMTDDEDIFSRMGNSKIKRYQLGLSSSDAEIDYRRGRSLRERKGDFSWGD</sequence>
<dbReference type="EMBL" id="KZ305055">
    <property type="protein sequence ID" value="PIA34127.1"/>
    <property type="molecule type" value="Genomic_DNA"/>
</dbReference>
<evidence type="ECO:0000313" key="2">
    <source>
        <dbReference type="EMBL" id="PIA34127.1"/>
    </source>
</evidence>
<evidence type="ECO:0000256" key="1">
    <source>
        <dbReference type="SAM" id="MobiDB-lite"/>
    </source>
</evidence>
<gene>
    <name evidence="2" type="ORF">AQUCO_03800001v1</name>
</gene>
<dbReference type="PANTHER" id="PTHR31798">
    <property type="entry name" value="HYDROXYPROLINE-RICH GLYCOPROTEIN-LIKE"/>
    <property type="match status" value="1"/>
</dbReference>
<reference evidence="2 3" key="1">
    <citation type="submission" date="2017-09" db="EMBL/GenBank/DDBJ databases">
        <title>WGS assembly of Aquilegia coerulea Goldsmith.</title>
        <authorList>
            <person name="Hodges S."/>
            <person name="Kramer E."/>
            <person name="Nordborg M."/>
            <person name="Tomkins J."/>
            <person name="Borevitz J."/>
            <person name="Derieg N."/>
            <person name="Yan J."/>
            <person name="Mihaltcheva S."/>
            <person name="Hayes R.D."/>
            <person name="Rokhsar D."/>
        </authorList>
    </citation>
    <scope>NUCLEOTIDE SEQUENCE [LARGE SCALE GENOMIC DNA]</scope>
    <source>
        <strain evidence="3">cv. Goldsmith</strain>
    </source>
</reference>
<dbReference type="FunCoup" id="A0A2G5CTC7">
    <property type="interactions" value="2306"/>
</dbReference>
<keyword evidence="3" id="KW-1185">Reference proteome</keyword>
<feature type="region of interest" description="Disordered" evidence="1">
    <location>
        <begin position="1"/>
        <end position="45"/>
    </location>
</feature>
<evidence type="ECO:0008006" key="4">
    <source>
        <dbReference type="Google" id="ProtNLM"/>
    </source>
</evidence>
<dbReference type="OrthoDB" id="1927968at2759"/>